<dbReference type="Proteomes" id="UP000824049">
    <property type="component" value="Unassembled WGS sequence"/>
</dbReference>
<accession>A0A9D2ENZ7</accession>
<dbReference type="Pfam" id="PF14278">
    <property type="entry name" value="TetR_C_8"/>
    <property type="match status" value="1"/>
</dbReference>
<dbReference type="Pfam" id="PF00440">
    <property type="entry name" value="TetR_N"/>
    <property type="match status" value="1"/>
</dbReference>
<evidence type="ECO:0000259" key="3">
    <source>
        <dbReference type="PROSITE" id="PS50977"/>
    </source>
</evidence>
<evidence type="ECO:0000256" key="2">
    <source>
        <dbReference type="PROSITE-ProRule" id="PRU00335"/>
    </source>
</evidence>
<feature type="DNA-binding region" description="H-T-H motif" evidence="2">
    <location>
        <begin position="26"/>
        <end position="45"/>
    </location>
</feature>
<sequence length="181" mass="21115">MTGQLKDRIAAAFLTLIKQKNVDKISVKDLAEHCQISRQTFYYHYQDILEVVEWIFHRRMEDLLAKSLQCDSAEEAMTMFLVFSEDNRAFIQKLLSSKYHEIISRLLISSLKNFLQDFFRLKLPDTSISYSDMDMTLTFCTYGLFGLLLDHPAIDKEGSREKTTAQICRLLSRLLESPERS</sequence>
<dbReference type="PANTHER" id="PTHR43479">
    <property type="entry name" value="ACREF/ENVCD OPERON REPRESSOR-RELATED"/>
    <property type="match status" value="1"/>
</dbReference>
<reference evidence="4" key="1">
    <citation type="journal article" date="2021" name="PeerJ">
        <title>Extensive microbial diversity within the chicken gut microbiome revealed by metagenomics and culture.</title>
        <authorList>
            <person name="Gilroy R."/>
            <person name="Ravi A."/>
            <person name="Getino M."/>
            <person name="Pursley I."/>
            <person name="Horton D.L."/>
            <person name="Alikhan N.F."/>
            <person name="Baker D."/>
            <person name="Gharbi K."/>
            <person name="Hall N."/>
            <person name="Watson M."/>
            <person name="Adriaenssens E.M."/>
            <person name="Foster-Nyarko E."/>
            <person name="Jarju S."/>
            <person name="Secka A."/>
            <person name="Antonio M."/>
            <person name="Oren A."/>
            <person name="Chaudhuri R.R."/>
            <person name="La Ragione R."/>
            <person name="Hildebrand F."/>
            <person name="Pallen M.J."/>
        </authorList>
    </citation>
    <scope>NUCLEOTIDE SEQUENCE</scope>
    <source>
        <strain evidence="4">CHK179-28034</strain>
    </source>
</reference>
<dbReference type="PROSITE" id="PS50977">
    <property type="entry name" value="HTH_TETR_2"/>
    <property type="match status" value="1"/>
</dbReference>
<dbReference type="GO" id="GO:0003677">
    <property type="term" value="F:DNA binding"/>
    <property type="evidence" value="ECO:0007669"/>
    <property type="project" value="UniProtKB-UniRule"/>
</dbReference>
<dbReference type="SUPFAM" id="SSF46689">
    <property type="entry name" value="Homeodomain-like"/>
    <property type="match status" value="1"/>
</dbReference>
<dbReference type="EMBL" id="DXBR01000121">
    <property type="protein sequence ID" value="HIZ40840.1"/>
    <property type="molecule type" value="Genomic_DNA"/>
</dbReference>
<feature type="domain" description="HTH tetR-type" evidence="3">
    <location>
        <begin position="3"/>
        <end position="63"/>
    </location>
</feature>
<dbReference type="InterPro" id="IPR050624">
    <property type="entry name" value="HTH-type_Tx_Regulator"/>
</dbReference>
<evidence type="ECO:0000313" key="5">
    <source>
        <dbReference type="Proteomes" id="UP000824049"/>
    </source>
</evidence>
<protein>
    <submittedName>
        <fullName evidence="4">TetR/AcrR family transcriptional regulator C-terminal domain-containing protein</fullName>
    </submittedName>
</protein>
<gene>
    <name evidence="4" type="ORF">H9968_13160</name>
</gene>
<dbReference type="Gene3D" id="1.10.357.10">
    <property type="entry name" value="Tetracycline Repressor, domain 2"/>
    <property type="match status" value="1"/>
</dbReference>
<dbReference type="InterPro" id="IPR001647">
    <property type="entry name" value="HTH_TetR"/>
</dbReference>
<dbReference type="PANTHER" id="PTHR43479:SF7">
    <property type="entry name" value="TETR-FAMILY TRANSCRIPTIONAL REGULATOR"/>
    <property type="match status" value="1"/>
</dbReference>
<dbReference type="AlphaFoldDB" id="A0A9D2ENZ7"/>
<dbReference type="InterPro" id="IPR009057">
    <property type="entry name" value="Homeodomain-like_sf"/>
</dbReference>
<proteinExistence type="predicted"/>
<evidence type="ECO:0000256" key="1">
    <source>
        <dbReference type="ARBA" id="ARBA00023125"/>
    </source>
</evidence>
<dbReference type="InterPro" id="IPR039532">
    <property type="entry name" value="TetR_C_Firmicutes"/>
</dbReference>
<comment type="caution">
    <text evidence="4">The sequence shown here is derived from an EMBL/GenBank/DDBJ whole genome shotgun (WGS) entry which is preliminary data.</text>
</comment>
<keyword evidence="1 2" id="KW-0238">DNA-binding</keyword>
<organism evidence="4 5">
    <name type="scientific">Candidatus Anaerobutyricum stercoris</name>
    <dbReference type="NCBI Taxonomy" id="2838457"/>
    <lineage>
        <taxon>Bacteria</taxon>
        <taxon>Bacillati</taxon>
        <taxon>Bacillota</taxon>
        <taxon>Clostridia</taxon>
        <taxon>Lachnospirales</taxon>
        <taxon>Lachnospiraceae</taxon>
        <taxon>Anaerobutyricum</taxon>
    </lineage>
</organism>
<name>A0A9D2ENZ7_9FIRM</name>
<evidence type="ECO:0000313" key="4">
    <source>
        <dbReference type="EMBL" id="HIZ40840.1"/>
    </source>
</evidence>
<reference evidence="4" key="2">
    <citation type="submission" date="2021-04" db="EMBL/GenBank/DDBJ databases">
        <authorList>
            <person name="Gilroy R."/>
        </authorList>
    </citation>
    <scope>NUCLEOTIDE SEQUENCE</scope>
    <source>
        <strain evidence="4">CHK179-28034</strain>
    </source>
</reference>